<dbReference type="EMBL" id="CADEPI010000152">
    <property type="protein sequence ID" value="CAB3377836.1"/>
    <property type="molecule type" value="Genomic_DNA"/>
</dbReference>
<dbReference type="Proteomes" id="UP000494165">
    <property type="component" value="Unassembled WGS sequence"/>
</dbReference>
<feature type="region of interest" description="Disordered" evidence="1">
    <location>
        <begin position="124"/>
        <end position="150"/>
    </location>
</feature>
<keyword evidence="4" id="KW-1185">Reference proteome</keyword>
<proteinExistence type="predicted"/>
<name>A0A8S1D6M5_9INSE</name>
<dbReference type="AlphaFoldDB" id="A0A8S1D6M5"/>
<evidence type="ECO:0000313" key="3">
    <source>
        <dbReference type="EMBL" id="CAB3377836.1"/>
    </source>
</evidence>
<feature type="chain" id="PRO_5035789980" evidence="2">
    <location>
        <begin position="16"/>
        <end position="150"/>
    </location>
</feature>
<comment type="caution">
    <text evidence="3">The sequence shown here is derived from an EMBL/GenBank/DDBJ whole genome shotgun (WGS) entry which is preliminary data.</text>
</comment>
<feature type="compositionally biased region" description="Basic and acidic residues" evidence="1">
    <location>
        <begin position="125"/>
        <end position="139"/>
    </location>
</feature>
<sequence>MFMYVLPMLLAAATAGQVAPLAYSANLAYHTPLTYAAGAPLIKTVAAAPAHLSYAAAAPLAYAAAPALTYAAAAPVVGTVAAPPRLAARPVACRASRPCTANTPVVTGYRSQILKPAFPALRTRHPAEKSFPSRRDRPRPFRPSIITLPG</sequence>
<evidence type="ECO:0000256" key="2">
    <source>
        <dbReference type="SAM" id="SignalP"/>
    </source>
</evidence>
<accession>A0A8S1D6M5</accession>
<reference evidence="3 4" key="1">
    <citation type="submission" date="2020-04" db="EMBL/GenBank/DDBJ databases">
        <authorList>
            <person name="Alioto T."/>
            <person name="Alioto T."/>
            <person name="Gomez Garrido J."/>
        </authorList>
    </citation>
    <scope>NUCLEOTIDE SEQUENCE [LARGE SCALE GENOMIC DNA]</scope>
</reference>
<evidence type="ECO:0000256" key="1">
    <source>
        <dbReference type="SAM" id="MobiDB-lite"/>
    </source>
</evidence>
<evidence type="ECO:0000313" key="4">
    <source>
        <dbReference type="Proteomes" id="UP000494165"/>
    </source>
</evidence>
<keyword evidence="2" id="KW-0732">Signal</keyword>
<protein>
    <submittedName>
        <fullName evidence="3">Uncharacterized protein</fullName>
    </submittedName>
</protein>
<feature type="signal peptide" evidence="2">
    <location>
        <begin position="1"/>
        <end position="15"/>
    </location>
</feature>
<organism evidence="3 4">
    <name type="scientific">Cloeon dipterum</name>
    <dbReference type="NCBI Taxonomy" id="197152"/>
    <lineage>
        <taxon>Eukaryota</taxon>
        <taxon>Metazoa</taxon>
        <taxon>Ecdysozoa</taxon>
        <taxon>Arthropoda</taxon>
        <taxon>Hexapoda</taxon>
        <taxon>Insecta</taxon>
        <taxon>Pterygota</taxon>
        <taxon>Palaeoptera</taxon>
        <taxon>Ephemeroptera</taxon>
        <taxon>Pisciforma</taxon>
        <taxon>Baetidae</taxon>
        <taxon>Cloeon</taxon>
    </lineage>
</organism>
<gene>
    <name evidence="3" type="ORF">CLODIP_2_CD05819</name>
</gene>